<keyword evidence="1" id="KW-0812">Transmembrane</keyword>
<keyword evidence="1" id="KW-1133">Transmembrane helix</keyword>
<gene>
    <name evidence="2" type="primary">QRIC2</name>
    <name evidence="2" type="ORF">TR86997</name>
</gene>
<organism evidence="2">
    <name type="scientific">Schistocephalus solidus</name>
    <name type="common">Tapeworm</name>
    <dbReference type="NCBI Taxonomy" id="70667"/>
    <lineage>
        <taxon>Eukaryota</taxon>
        <taxon>Metazoa</taxon>
        <taxon>Spiralia</taxon>
        <taxon>Lophotrochozoa</taxon>
        <taxon>Platyhelminthes</taxon>
        <taxon>Cestoda</taxon>
        <taxon>Eucestoda</taxon>
        <taxon>Diphyllobothriidea</taxon>
        <taxon>Diphyllobothriidae</taxon>
        <taxon>Schistocephalus</taxon>
    </lineage>
</organism>
<sequence>MRQVFGISVDWFTEKLTRSSCDNIFIGNQRSYTCAIISLLYFVVCTKAGCFYFFSQAPLSPLFHILQPGPEYLLLEAWKSFLFSYRLLNSVHSFHIKQTSRLEGKYPGPLKTFQARPTVLCQPWLKGFCGWSRTKKQKTWKNKQRR</sequence>
<feature type="transmembrane region" description="Helical" evidence="1">
    <location>
        <begin position="32"/>
        <end position="54"/>
    </location>
</feature>
<evidence type="ECO:0000256" key="1">
    <source>
        <dbReference type="SAM" id="Phobius"/>
    </source>
</evidence>
<dbReference type="AlphaFoldDB" id="A0A0X3PA07"/>
<name>A0A0X3PA07_SCHSO</name>
<accession>A0A0X3PA07</accession>
<proteinExistence type="predicted"/>
<reference evidence="2" key="1">
    <citation type="submission" date="2016-01" db="EMBL/GenBank/DDBJ databases">
        <title>Reference transcriptome for the parasite Schistocephalus solidus: insights into the molecular evolution of parasitism.</title>
        <authorList>
            <person name="Hebert F.O."/>
            <person name="Grambauer S."/>
            <person name="Barber I."/>
            <person name="Landry C.R."/>
            <person name="Aubin-Horth N."/>
        </authorList>
    </citation>
    <scope>NUCLEOTIDE SEQUENCE</scope>
</reference>
<protein>
    <submittedName>
        <fullName evidence="2">Glutamine-rich protein 2</fullName>
    </submittedName>
</protein>
<dbReference type="EMBL" id="GEEE01014460">
    <property type="protein sequence ID" value="JAP48765.1"/>
    <property type="molecule type" value="Transcribed_RNA"/>
</dbReference>
<keyword evidence="1" id="KW-0472">Membrane</keyword>
<evidence type="ECO:0000313" key="2">
    <source>
        <dbReference type="EMBL" id="JAP48765.1"/>
    </source>
</evidence>